<dbReference type="AlphaFoldDB" id="A0A1P8W9V7"/>
<dbReference type="KEGG" id="fmr:Fuma_00420"/>
<organism evidence="1 2">
    <name type="scientific">Fuerstiella marisgermanici</name>
    <dbReference type="NCBI Taxonomy" id="1891926"/>
    <lineage>
        <taxon>Bacteria</taxon>
        <taxon>Pseudomonadati</taxon>
        <taxon>Planctomycetota</taxon>
        <taxon>Planctomycetia</taxon>
        <taxon>Planctomycetales</taxon>
        <taxon>Planctomycetaceae</taxon>
        <taxon>Fuerstiella</taxon>
    </lineage>
</organism>
<keyword evidence="2" id="KW-1185">Reference proteome</keyword>
<sequence>MVKEGERIVVLHCRNFAERSRMRSLTPPAVFVVAILALVSRGSADEPRVPGDETTANTTTAVSATNPTRLASVHPDHIHPPHGMPPQFESHSVHPDQINGFDQYRQTADIGSPASPGYGFKHFPSPMHAFTRWHRPRAATLTAWQRCAPQQFRPRGYGDLFARPCDPFRMDYTPHTLHDGHSKYGPAYLLRAPDQRCEKCDHH</sequence>
<gene>
    <name evidence="1" type="ORF">Fuma_00420</name>
</gene>
<evidence type="ECO:0000313" key="1">
    <source>
        <dbReference type="EMBL" id="APZ90836.1"/>
    </source>
</evidence>
<dbReference type="EMBL" id="CP017641">
    <property type="protein sequence ID" value="APZ90836.1"/>
    <property type="molecule type" value="Genomic_DNA"/>
</dbReference>
<proteinExistence type="predicted"/>
<accession>A0A1P8W9V7</accession>
<dbReference type="Proteomes" id="UP000187735">
    <property type="component" value="Chromosome"/>
</dbReference>
<reference evidence="1 2" key="1">
    <citation type="journal article" date="2016" name="Front. Microbiol.">
        <title>Fuerstia marisgermanicae gen. nov., sp. nov., an Unusual Member of the Phylum Planctomycetes from the German Wadden Sea.</title>
        <authorList>
            <person name="Kohn T."/>
            <person name="Heuer A."/>
            <person name="Jogler M."/>
            <person name="Vollmers J."/>
            <person name="Boedeker C."/>
            <person name="Bunk B."/>
            <person name="Rast P."/>
            <person name="Borchert D."/>
            <person name="Glockner I."/>
            <person name="Freese H.M."/>
            <person name="Klenk H.P."/>
            <person name="Overmann J."/>
            <person name="Kaster A.K."/>
            <person name="Rohde M."/>
            <person name="Wiegand S."/>
            <person name="Jogler C."/>
        </authorList>
    </citation>
    <scope>NUCLEOTIDE SEQUENCE [LARGE SCALE GENOMIC DNA]</scope>
    <source>
        <strain evidence="1 2">NH11</strain>
    </source>
</reference>
<evidence type="ECO:0000313" key="2">
    <source>
        <dbReference type="Proteomes" id="UP000187735"/>
    </source>
</evidence>
<protein>
    <submittedName>
        <fullName evidence="1">Uncharacterized protein</fullName>
    </submittedName>
</protein>
<name>A0A1P8W9V7_9PLAN</name>